<accession>A0A7L5DW63</accession>
<sequence length="60" mass="5929">MSPEEKDATEQEKVAPASTNDGPDGTAPDSETQSSAASQDGGRTAPGGSRAPNDPAEGAE</sequence>
<evidence type="ECO:0000313" key="2">
    <source>
        <dbReference type="EMBL" id="QJD80868.1"/>
    </source>
</evidence>
<feature type="compositionally biased region" description="Basic and acidic residues" evidence="1">
    <location>
        <begin position="1"/>
        <end position="13"/>
    </location>
</feature>
<protein>
    <submittedName>
        <fullName evidence="2">Uncharacterized protein</fullName>
    </submittedName>
</protein>
<dbReference type="KEGG" id="srho:HH216_22425"/>
<feature type="region of interest" description="Disordered" evidence="1">
    <location>
        <begin position="1"/>
        <end position="60"/>
    </location>
</feature>
<evidence type="ECO:0000313" key="3">
    <source>
        <dbReference type="Proteomes" id="UP000501128"/>
    </source>
</evidence>
<reference evidence="2 3" key="1">
    <citation type="submission" date="2020-04" db="EMBL/GenBank/DDBJ databases">
        <title>Genome sequencing of novel species.</title>
        <authorList>
            <person name="Heo J."/>
            <person name="Kim S.-J."/>
            <person name="Kim J.-S."/>
            <person name="Hong S.-B."/>
            <person name="Kwon S.-W."/>
        </authorList>
    </citation>
    <scope>NUCLEOTIDE SEQUENCE [LARGE SCALE GENOMIC DNA]</scope>
    <source>
        <strain evidence="2 3">CJU-R4</strain>
    </source>
</reference>
<dbReference type="AlphaFoldDB" id="A0A7L5DW63"/>
<keyword evidence="3" id="KW-1185">Reference proteome</keyword>
<feature type="compositionally biased region" description="Polar residues" evidence="1">
    <location>
        <begin position="29"/>
        <end position="38"/>
    </location>
</feature>
<dbReference type="EMBL" id="CP051677">
    <property type="protein sequence ID" value="QJD80868.1"/>
    <property type="molecule type" value="Genomic_DNA"/>
</dbReference>
<proteinExistence type="predicted"/>
<organism evidence="2 3">
    <name type="scientific">Spirosoma rhododendri</name>
    <dbReference type="NCBI Taxonomy" id="2728024"/>
    <lineage>
        <taxon>Bacteria</taxon>
        <taxon>Pseudomonadati</taxon>
        <taxon>Bacteroidota</taxon>
        <taxon>Cytophagia</taxon>
        <taxon>Cytophagales</taxon>
        <taxon>Cytophagaceae</taxon>
        <taxon>Spirosoma</taxon>
    </lineage>
</organism>
<dbReference type="Proteomes" id="UP000501128">
    <property type="component" value="Chromosome"/>
</dbReference>
<gene>
    <name evidence="2" type="ORF">HH216_22425</name>
</gene>
<dbReference type="RefSeq" id="WP_169552888.1">
    <property type="nucleotide sequence ID" value="NZ_CP051677.1"/>
</dbReference>
<name>A0A7L5DW63_9BACT</name>
<evidence type="ECO:0000256" key="1">
    <source>
        <dbReference type="SAM" id="MobiDB-lite"/>
    </source>
</evidence>